<keyword evidence="3" id="KW-1185">Reference proteome</keyword>
<evidence type="ECO:0000313" key="2">
    <source>
        <dbReference type="EMBL" id="PNW73009.1"/>
    </source>
</evidence>
<dbReference type="Proteomes" id="UP000006906">
    <property type="component" value="Chromosome 14"/>
</dbReference>
<gene>
    <name evidence="2" type="ORF">CHLRE_14g615224v5</name>
</gene>
<evidence type="ECO:0000256" key="1">
    <source>
        <dbReference type="SAM" id="MobiDB-lite"/>
    </source>
</evidence>
<feature type="region of interest" description="Disordered" evidence="1">
    <location>
        <begin position="1"/>
        <end position="25"/>
    </location>
</feature>
<dbReference type="GeneID" id="5724557"/>
<evidence type="ECO:0000313" key="3">
    <source>
        <dbReference type="Proteomes" id="UP000006906"/>
    </source>
</evidence>
<organism evidence="2 3">
    <name type="scientific">Chlamydomonas reinhardtii</name>
    <name type="common">Chlamydomonas smithii</name>
    <dbReference type="NCBI Taxonomy" id="3055"/>
    <lineage>
        <taxon>Eukaryota</taxon>
        <taxon>Viridiplantae</taxon>
        <taxon>Chlorophyta</taxon>
        <taxon>core chlorophytes</taxon>
        <taxon>Chlorophyceae</taxon>
        <taxon>CS clade</taxon>
        <taxon>Chlamydomonadales</taxon>
        <taxon>Chlamydomonadaceae</taxon>
        <taxon>Chlamydomonas</taxon>
    </lineage>
</organism>
<proteinExistence type="predicted"/>
<reference evidence="2 3" key="1">
    <citation type="journal article" date="2007" name="Science">
        <title>The Chlamydomonas genome reveals the evolution of key animal and plant functions.</title>
        <authorList>
            <person name="Merchant S.S."/>
            <person name="Prochnik S.E."/>
            <person name="Vallon O."/>
            <person name="Harris E.H."/>
            <person name="Karpowicz S.J."/>
            <person name="Witman G.B."/>
            <person name="Terry A."/>
            <person name="Salamov A."/>
            <person name="Fritz-Laylin L.K."/>
            <person name="Marechal-Drouard L."/>
            <person name="Marshall W.F."/>
            <person name="Qu L.H."/>
            <person name="Nelson D.R."/>
            <person name="Sanderfoot A.A."/>
            <person name="Spalding M.H."/>
            <person name="Kapitonov V.V."/>
            <person name="Ren Q."/>
            <person name="Ferris P."/>
            <person name="Lindquist E."/>
            <person name="Shapiro H."/>
            <person name="Lucas S.M."/>
            <person name="Grimwood J."/>
            <person name="Schmutz J."/>
            <person name="Cardol P."/>
            <person name="Cerutti H."/>
            <person name="Chanfreau G."/>
            <person name="Chen C.L."/>
            <person name="Cognat V."/>
            <person name="Croft M.T."/>
            <person name="Dent R."/>
            <person name="Dutcher S."/>
            <person name="Fernandez E."/>
            <person name="Fukuzawa H."/>
            <person name="Gonzalez-Ballester D."/>
            <person name="Gonzalez-Halphen D."/>
            <person name="Hallmann A."/>
            <person name="Hanikenne M."/>
            <person name="Hippler M."/>
            <person name="Inwood W."/>
            <person name="Jabbari K."/>
            <person name="Kalanon M."/>
            <person name="Kuras R."/>
            <person name="Lefebvre P.A."/>
            <person name="Lemaire S.D."/>
            <person name="Lobanov A.V."/>
            <person name="Lohr M."/>
            <person name="Manuell A."/>
            <person name="Meier I."/>
            <person name="Mets L."/>
            <person name="Mittag M."/>
            <person name="Mittelmeier T."/>
            <person name="Moroney J.V."/>
            <person name="Moseley J."/>
            <person name="Napoli C."/>
            <person name="Nedelcu A.M."/>
            <person name="Niyogi K."/>
            <person name="Novoselov S.V."/>
            <person name="Paulsen I.T."/>
            <person name="Pazour G."/>
            <person name="Purton S."/>
            <person name="Ral J.P."/>
            <person name="Riano-Pachon D.M."/>
            <person name="Riekhof W."/>
            <person name="Rymarquis L."/>
            <person name="Schroda M."/>
            <person name="Stern D."/>
            <person name="Umen J."/>
            <person name="Willows R."/>
            <person name="Wilson N."/>
            <person name="Zimmer S.L."/>
            <person name="Allmer J."/>
            <person name="Balk J."/>
            <person name="Bisova K."/>
            <person name="Chen C.J."/>
            <person name="Elias M."/>
            <person name="Gendler K."/>
            <person name="Hauser C."/>
            <person name="Lamb M.R."/>
            <person name="Ledford H."/>
            <person name="Long J.C."/>
            <person name="Minagawa J."/>
            <person name="Page M.D."/>
            <person name="Pan J."/>
            <person name="Pootakham W."/>
            <person name="Roje S."/>
            <person name="Rose A."/>
            <person name="Stahlberg E."/>
            <person name="Terauchi A.M."/>
            <person name="Yang P."/>
            <person name="Ball S."/>
            <person name="Bowler C."/>
            <person name="Dieckmann C.L."/>
            <person name="Gladyshev V.N."/>
            <person name="Green P."/>
            <person name="Jorgensen R."/>
            <person name="Mayfield S."/>
            <person name="Mueller-Roeber B."/>
            <person name="Rajamani S."/>
            <person name="Sayre R.T."/>
            <person name="Brokstein P."/>
            <person name="Dubchak I."/>
            <person name="Goodstein D."/>
            <person name="Hornick L."/>
            <person name="Huang Y.W."/>
            <person name="Jhaveri J."/>
            <person name="Luo Y."/>
            <person name="Martinez D."/>
            <person name="Ngau W.C."/>
            <person name="Otillar B."/>
            <person name="Poliakov A."/>
            <person name="Porter A."/>
            <person name="Szajkowski L."/>
            <person name="Werner G."/>
            <person name="Zhou K."/>
            <person name="Grigoriev I.V."/>
            <person name="Rokhsar D.S."/>
            <person name="Grossman A.R."/>
        </authorList>
    </citation>
    <scope>NUCLEOTIDE SEQUENCE [LARGE SCALE GENOMIC DNA]</scope>
    <source>
        <strain evidence="3">CC-503</strain>
    </source>
</reference>
<sequence length="96" mass="10391">MQLRRRPHQGVPLMPTDPASDLVPPGARSPCLGTRACHPSCRSWRGCASTARCRMYLPSYDQELPCPSCFSPCRECGPYNAPAKGSTVEGGARLLT</sequence>
<dbReference type="AlphaFoldDB" id="A0A2K3CXN0"/>
<protein>
    <submittedName>
        <fullName evidence="2">Uncharacterized protein</fullName>
    </submittedName>
</protein>
<dbReference type="RefSeq" id="XP_042916746.1">
    <property type="nucleotide sequence ID" value="XM_043070073.1"/>
</dbReference>
<dbReference type="Gramene" id="PNW73009">
    <property type="protein sequence ID" value="PNW73009"/>
    <property type="gene ID" value="CHLRE_14g615224v5"/>
</dbReference>
<accession>A0A2K3CXN0</accession>
<dbReference type="EMBL" id="CM008975">
    <property type="protein sequence ID" value="PNW73009.1"/>
    <property type="molecule type" value="Genomic_DNA"/>
</dbReference>
<name>A0A2K3CXN0_CHLRE</name>
<dbReference type="ExpressionAtlas" id="A0A2K3CXN0">
    <property type="expression patterns" value="baseline"/>
</dbReference>